<accession>A0A9W6RTA1</accession>
<feature type="region of interest" description="Disordered" evidence="1">
    <location>
        <begin position="87"/>
        <end position="109"/>
    </location>
</feature>
<gene>
    <name evidence="2" type="ORF">Airi01_095800</name>
</gene>
<dbReference type="AlphaFoldDB" id="A0A9W6RTA1"/>
<organism evidence="2 3">
    <name type="scientific">Actinoallomurus iriomotensis</name>
    <dbReference type="NCBI Taxonomy" id="478107"/>
    <lineage>
        <taxon>Bacteria</taxon>
        <taxon>Bacillati</taxon>
        <taxon>Actinomycetota</taxon>
        <taxon>Actinomycetes</taxon>
        <taxon>Streptosporangiales</taxon>
        <taxon>Thermomonosporaceae</taxon>
        <taxon>Actinoallomurus</taxon>
    </lineage>
</organism>
<sequence>MITDVATLNAIAPAAANSRVVARLYQGFRTAVLAARRRAPIRFGRDEGTISPLKHDGSLPDSSLSWAYGPGERFVAQRYRIFTYCAGAPRGPAETSKVKPRPGLRSNRQ</sequence>
<evidence type="ECO:0000313" key="3">
    <source>
        <dbReference type="Proteomes" id="UP001165135"/>
    </source>
</evidence>
<proteinExistence type="predicted"/>
<dbReference type="EMBL" id="BSTJ01000018">
    <property type="protein sequence ID" value="GLY81313.1"/>
    <property type="molecule type" value="Genomic_DNA"/>
</dbReference>
<protein>
    <submittedName>
        <fullName evidence="2">Uncharacterized protein</fullName>
    </submittedName>
</protein>
<dbReference type="Proteomes" id="UP001165135">
    <property type="component" value="Unassembled WGS sequence"/>
</dbReference>
<reference evidence="2" key="1">
    <citation type="submission" date="2023-03" db="EMBL/GenBank/DDBJ databases">
        <title>Actinoallomurus iriomotensis NBRC 103681.</title>
        <authorList>
            <person name="Ichikawa N."/>
            <person name="Sato H."/>
            <person name="Tonouchi N."/>
        </authorList>
    </citation>
    <scope>NUCLEOTIDE SEQUENCE</scope>
    <source>
        <strain evidence="2">NBRC 103681</strain>
    </source>
</reference>
<comment type="caution">
    <text evidence="2">The sequence shown here is derived from an EMBL/GenBank/DDBJ whole genome shotgun (WGS) entry which is preliminary data.</text>
</comment>
<name>A0A9W6RTA1_9ACTN</name>
<feature type="compositionally biased region" description="Basic residues" evidence="1">
    <location>
        <begin position="98"/>
        <end position="109"/>
    </location>
</feature>
<evidence type="ECO:0000256" key="1">
    <source>
        <dbReference type="SAM" id="MobiDB-lite"/>
    </source>
</evidence>
<evidence type="ECO:0000313" key="2">
    <source>
        <dbReference type="EMBL" id="GLY81313.1"/>
    </source>
</evidence>